<keyword evidence="4" id="KW-1185">Reference proteome</keyword>
<evidence type="ECO:0000313" key="4">
    <source>
        <dbReference type="Proteomes" id="UP000026960"/>
    </source>
</evidence>
<reference evidence="3" key="2">
    <citation type="submission" date="2015-03" db="UniProtKB">
        <authorList>
            <consortium name="EnsemblPlants"/>
        </authorList>
    </citation>
    <scope>IDENTIFICATION</scope>
</reference>
<dbReference type="Pfam" id="PF05754">
    <property type="entry name" value="DUF834"/>
    <property type="match status" value="1"/>
</dbReference>
<protein>
    <recommendedName>
        <fullName evidence="2">DUF834 domain-containing protein</fullName>
    </recommendedName>
</protein>
<feature type="region of interest" description="Disordered" evidence="1">
    <location>
        <begin position="41"/>
        <end position="111"/>
    </location>
</feature>
<name>A0A0D3HT24_9ORYZ</name>
<feature type="compositionally biased region" description="Basic and acidic residues" evidence="1">
    <location>
        <begin position="79"/>
        <end position="93"/>
    </location>
</feature>
<dbReference type="HOGENOM" id="CLU_1770881_0_0_1"/>
<dbReference type="Gramene" id="OBART12G07780.1">
    <property type="protein sequence ID" value="OBART12G07780.1"/>
    <property type="gene ID" value="OBART12G07780"/>
</dbReference>
<reference evidence="3" key="1">
    <citation type="journal article" date="2009" name="Rice">
        <title>De Novo Next Generation Sequencing of Plant Genomes.</title>
        <authorList>
            <person name="Rounsley S."/>
            <person name="Marri P.R."/>
            <person name="Yu Y."/>
            <person name="He R."/>
            <person name="Sisneros N."/>
            <person name="Goicoechea J.L."/>
            <person name="Lee S.J."/>
            <person name="Angelova A."/>
            <person name="Kudrna D."/>
            <person name="Luo M."/>
            <person name="Affourtit J."/>
            <person name="Desany B."/>
            <person name="Knight J."/>
            <person name="Niazi F."/>
            <person name="Egholm M."/>
            <person name="Wing R.A."/>
        </authorList>
    </citation>
    <scope>NUCLEOTIDE SEQUENCE [LARGE SCALE GENOMIC DNA]</scope>
    <source>
        <strain evidence="3">cv. IRGC 105608</strain>
    </source>
</reference>
<accession>A0A0D3HT24</accession>
<dbReference type="AlphaFoldDB" id="A0A0D3HT24"/>
<feature type="compositionally biased region" description="Basic and acidic residues" evidence="1">
    <location>
        <begin position="41"/>
        <end position="72"/>
    </location>
</feature>
<sequence length="147" mass="16450">MCGWRRGKGQNPLVRVSKRLPAEFGEKEPVDGVDLFTAKPREATAQVKDDRGGGATWLERRPAKEREAERGGSSRARAKIREKGGNRRGDPRHTIYSQRKRRSAGIRGESAAEELGFTGKIEDKLHFESTRYTTEFAPILEGKKRGG</sequence>
<evidence type="ECO:0000313" key="3">
    <source>
        <dbReference type="EnsemblPlants" id="OBART12G07780.1"/>
    </source>
</evidence>
<dbReference type="InterPro" id="IPR008552">
    <property type="entry name" value="DUF834"/>
</dbReference>
<dbReference type="Proteomes" id="UP000026960">
    <property type="component" value="Chromosome 12"/>
</dbReference>
<dbReference type="EnsemblPlants" id="OBART12G07780.1">
    <property type="protein sequence ID" value="OBART12G07780.1"/>
    <property type="gene ID" value="OBART12G07780"/>
</dbReference>
<evidence type="ECO:0000256" key="1">
    <source>
        <dbReference type="SAM" id="MobiDB-lite"/>
    </source>
</evidence>
<feature type="domain" description="DUF834" evidence="2">
    <location>
        <begin position="4"/>
        <end position="54"/>
    </location>
</feature>
<organism evidence="3">
    <name type="scientific">Oryza barthii</name>
    <dbReference type="NCBI Taxonomy" id="65489"/>
    <lineage>
        <taxon>Eukaryota</taxon>
        <taxon>Viridiplantae</taxon>
        <taxon>Streptophyta</taxon>
        <taxon>Embryophyta</taxon>
        <taxon>Tracheophyta</taxon>
        <taxon>Spermatophyta</taxon>
        <taxon>Magnoliopsida</taxon>
        <taxon>Liliopsida</taxon>
        <taxon>Poales</taxon>
        <taxon>Poaceae</taxon>
        <taxon>BOP clade</taxon>
        <taxon>Oryzoideae</taxon>
        <taxon>Oryzeae</taxon>
        <taxon>Oryzinae</taxon>
        <taxon>Oryza</taxon>
    </lineage>
</organism>
<dbReference type="PaxDb" id="65489-OBART12G07780.1"/>
<evidence type="ECO:0000259" key="2">
    <source>
        <dbReference type="Pfam" id="PF05754"/>
    </source>
</evidence>
<proteinExistence type="predicted"/>